<feature type="domain" description="Nephrocystin 3-like N-terminal" evidence="2">
    <location>
        <begin position="31"/>
        <end position="162"/>
    </location>
</feature>
<keyword evidence="1" id="KW-0677">Repeat</keyword>
<dbReference type="Gene3D" id="3.40.50.300">
    <property type="entry name" value="P-loop containing nucleotide triphosphate hydrolases"/>
    <property type="match status" value="1"/>
</dbReference>
<dbReference type="EMBL" id="JANVFS010000052">
    <property type="protein sequence ID" value="KAJ4465236.1"/>
    <property type="molecule type" value="Genomic_DNA"/>
</dbReference>
<dbReference type="Proteomes" id="UP001150238">
    <property type="component" value="Unassembled WGS sequence"/>
</dbReference>
<proteinExistence type="predicted"/>
<comment type="caution">
    <text evidence="3">The sequence shown here is derived from an EMBL/GenBank/DDBJ whole genome shotgun (WGS) entry which is preliminary data.</text>
</comment>
<evidence type="ECO:0000313" key="3">
    <source>
        <dbReference type="EMBL" id="KAJ4465236.1"/>
    </source>
</evidence>
<name>A0A9W8ZTB7_9AGAR</name>
<evidence type="ECO:0000313" key="4">
    <source>
        <dbReference type="Proteomes" id="UP001150238"/>
    </source>
</evidence>
<evidence type="ECO:0000259" key="2">
    <source>
        <dbReference type="Pfam" id="PF24883"/>
    </source>
</evidence>
<gene>
    <name evidence="3" type="ORF">C8J55DRAFT_441225</name>
</gene>
<protein>
    <recommendedName>
        <fullName evidence="2">Nephrocystin 3-like N-terminal domain-containing protein</fullName>
    </recommendedName>
</protein>
<dbReference type="AlphaFoldDB" id="A0A9W8ZTB7"/>
<evidence type="ECO:0000256" key="1">
    <source>
        <dbReference type="ARBA" id="ARBA00022737"/>
    </source>
</evidence>
<organism evidence="3 4">
    <name type="scientific">Lentinula lateritia</name>
    <dbReference type="NCBI Taxonomy" id="40482"/>
    <lineage>
        <taxon>Eukaryota</taxon>
        <taxon>Fungi</taxon>
        <taxon>Dikarya</taxon>
        <taxon>Basidiomycota</taxon>
        <taxon>Agaricomycotina</taxon>
        <taxon>Agaricomycetes</taxon>
        <taxon>Agaricomycetidae</taxon>
        <taxon>Agaricales</taxon>
        <taxon>Marasmiineae</taxon>
        <taxon>Omphalotaceae</taxon>
        <taxon>Lentinula</taxon>
    </lineage>
</organism>
<dbReference type="InterPro" id="IPR027417">
    <property type="entry name" value="P-loop_NTPase"/>
</dbReference>
<dbReference type="Pfam" id="PF24883">
    <property type="entry name" value="NPHP3_N"/>
    <property type="match status" value="1"/>
</dbReference>
<dbReference type="InterPro" id="IPR056884">
    <property type="entry name" value="NPHP3-like_N"/>
</dbReference>
<reference evidence="3" key="1">
    <citation type="submission" date="2022-08" db="EMBL/GenBank/DDBJ databases">
        <authorList>
            <consortium name="DOE Joint Genome Institute"/>
            <person name="Min B."/>
            <person name="Riley R."/>
            <person name="Sierra-Patev S."/>
            <person name="Naranjo-Ortiz M."/>
            <person name="Looney B."/>
            <person name="Konkel Z."/>
            <person name="Slot J.C."/>
            <person name="Sakamoto Y."/>
            <person name="Steenwyk J.L."/>
            <person name="Rokas A."/>
            <person name="Carro J."/>
            <person name="Camarero S."/>
            <person name="Ferreira P."/>
            <person name="Molpeceres G."/>
            <person name="Ruiz-Duenas F.J."/>
            <person name="Serrano A."/>
            <person name="Henrissat B."/>
            <person name="Drula E."/>
            <person name="Hughes K.W."/>
            <person name="Mata J.L."/>
            <person name="Ishikawa N.K."/>
            <person name="Vargas-Isla R."/>
            <person name="Ushijima S."/>
            <person name="Smith C.A."/>
            <person name="Ahrendt S."/>
            <person name="Andreopoulos W."/>
            <person name="He G."/>
            <person name="Labutti K."/>
            <person name="Lipzen A."/>
            <person name="Ng V."/>
            <person name="Sandor L."/>
            <person name="Barry K."/>
            <person name="Martinez A.T."/>
            <person name="Xiao Y."/>
            <person name="Gibbons J.G."/>
            <person name="Terashima K."/>
            <person name="Hibbett D.S."/>
            <person name="Grigoriev I.V."/>
        </authorList>
    </citation>
    <scope>NUCLEOTIDE SEQUENCE</scope>
    <source>
        <strain evidence="3">Sp2 HRB7682 ss15</strain>
    </source>
</reference>
<dbReference type="SUPFAM" id="SSF52540">
    <property type="entry name" value="P-loop containing nucleoside triphosphate hydrolases"/>
    <property type="match status" value="1"/>
</dbReference>
<accession>A0A9W8ZTB7</accession>
<sequence length="163" mass="18371">MRHSWQAFYDTDIGTRRLCNPATRKKILCDIEAWAIDASSEPGYWMFGLAGTGKTTIAVSVCEMLQGKKVLAATFFCSRQMPEGNNYRLIIPTLSYQLARFSRTFAMSLKNILTTDPDIVTKKPQTQIERLLIEPWKAVIQAAQMGTYSPVLVLDALDECQDI</sequence>
<feature type="non-terminal residue" evidence="3">
    <location>
        <position position="163"/>
    </location>
</feature>
<reference evidence="3" key="2">
    <citation type="journal article" date="2023" name="Proc. Natl. Acad. Sci. U.S.A.">
        <title>A global phylogenomic analysis of the shiitake genus Lentinula.</title>
        <authorList>
            <person name="Sierra-Patev S."/>
            <person name="Min B."/>
            <person name="Naranjo-Ortiz M."/>
            <person name="Looney B."/>
            <person name="Konkel Z."/>
            <person name="Slot J.C."/>
            <person name="Sakamoto Y."/>
            <person name="Steenwyk J.L."/>
            <person name="Rokas A."/>
            <person name="Carro J."/>
            <person name="Camarero S."/>
            <person name="Ferreira P."/>
            <person name="Molpeceres G."/>
            <person name="Ruiz-Duenas F.J."/>
            <person name="Serrano A."/>
            <person name="Henrissat B."/>
            <person name="Drula E."/>
            <person name="Hughes K.W."/>
            <person name="Mata J.L."/>
            <person name="Ishikawa N.K."/>
            <person name="Vargas-Isla R."/>
            <person name="Ushijima S."/>
            <person name="Smith C.A."/>
            <person name="Donoghue J."/>
            <person name="Ahrendt S."/>
            <person name="Andreopoulos W."/>
            <person name="He G."/>
            <person name="LaButti K."/>
            <person name="Lipzen A."/>
            <person name="Ng V."/>
            <person name="Riley R."/>
            <person name="Sandor L."/>
            <person name="Barry K."/>
            <person name="Martinez A.T."/>
            <person name="Xiao Y."/>
            <person name="Gibbons J.G."/>
            <person name="Terashima K."/>
            <person name="Grigoriev I.V."/>
            <person name="Hibbett D."/>
        </authorList>
    </citation>
    <scope>NUCLEOTIDE SEQUENCE</scope>
    <source>
        <strain evidence="3">Sp2 HRB7682 ss15</strain>
    </source>
</reference>